<proteinExistence type="predicted"/>
<reference evidence="1" key="1">
    <citation type="journal article" date="2014" name="Front. Microbiol.">
        <title>High frequency of phylogenetically diverse reductive dehalogenase-homologous genes in deep subseafloor sedimentary metagenomes.</title>
        <authorList>
            <person name="Kawai M."/>
            <person name="Futagami T."/>
            <person name="Toyoda A."/>
            <person name="Takaki Y."/>
            <person name="Nishi S."/>
            <person name="Hori S."/>
            <person name="Arai W."/>
            <person name="Tsubouchi T."/>
            <person name="Morono Y."/>
            <person name="Uchiyama I."/>
            <person name="Ito T."/>
            <person name="Fujiyama A."/>
            <person name="Inagaki F."/>
            <person name="Takami H."/>
        </authorList>
    </citation>
    <scope>NUCLEOTIDE SEQUENCE</scope>
    <source>
        <strain evidence="1">Expedition CK06-06</strain>
    </source>
</reference>
<dbReference type="EMBL" id="BART01010362">
    <property type="protein sequence ID" value="GAG88267.1"/>
    <property type="molecule type" value="Genomic_DNA"/>
</dbReference>
<name>X1C4I1_9ZZZZ</name>
<sequence>MSEDLNKHRQVKSVYSKNNQINPQENKFVLCEFGQKVLELHNKYPNDADFGKQARQLILLWKEG</sequence>
<evidence type="ECO:0000313" key="1">
    <source>
        <dbReference type="EMBL" id="GAG88267.1"/>
    </source>
</evidence>
<accession>X1C4I1</accession>
<dbReference type="AlphaFoldDB" id="X1C4I1"/>
<organism evidence="1">
    <name type="scientific">marine sediment metagenome</name>
    <dbReference type="NCBI Taxonomy" id="412755"/>
    <lineage>
        <taxon>unclassified sequences</taxon>
        <taxon>metagenomes</taxon>
        <taxon>ecological metagenomes</taxon>
    </lineage>
</organism>
<gene>
    <name evidence="1" type="ORF">S01H4_22570</name>
</gene>
<protein>
    <submittedName>
        <fullName evidence="1">Uncharacterized protein</fullName>
    </submittedName>
</protein>
<comment type="caution">
    <text evidence="1">The sequence shown here is derived from an EMBL/GenBank/DDBJ whole genome shotgun (WGS) entry which is preliminary data.</text>
</comment>